<evidence type="ECO:0000313" key="3">
    <source>
        <dbReference type="Proteomes" id="UP000324222"/>
    </source>
</evidence>
<comment type="caution">
    <text evidence="2">The sequence shown here is derived from an EMBL/GenBank/DDBJ whole genome shotgun (WGS) entry which is preliminary data.</text>
</comment>
<evidence type="ECO:0000256" key="1">
    <source>
        <dbReference type="SAM" id="MobiDB-lite"/>
    </source>
</evidence>
<reference evidence="2 3" key="1">
    <citation type="submission" date="2019-05" db="EMBL/GenBank/DDBJ databases">
        <title>Another draft genome of Portunus trituberculatus and its Hox gene families provides insights of decapod evolution.</title>
        <authorList>
            <person name="Jeong J.-H."/>
            <person name="Song I."/>
            <person name="Kim S."/>
            <person name="Choi T."/>
            <person name="Kim D."/>
            <person name="Ryu S."/>
            <person name="Kim W."/>
        </authorList>
    </citation>
    <scope>NUCLEOTIDE SEQUENCE [LARGE SCALE GENOMIC DNA]</scope>
    <source>
        <tissue evidence="2">Muscle</tissue>
    </source>
</reference>
<dbReference type="Proteomes" id="UP000324222">
    <property type="component" value="Unassembled WGS sequence"/>
</dbReference>
<sequence length="112" mass="12434">MWDTIDTVGRDADPYSCQAREGDVTVGSNPVASKRALHLFHQLPATPHRPTLKPPPTPGREGAGGLVCSTQDRILNILSLYVLPSTACSVSYWDFQGYFHVFLVIRLKFLLH</sequence>
<accession>A0A5B7I747</accession>
<proteinExistence type="predicted"/>
<gene>
    <name evidence="2" type="ORF">E2C01_071063</name>
</gene>
<dbReference type="EMBL" id="VSRR010043846">
    <property type="protein sequence ID" value="MPC76644.1"/>
    <property type="molecule type" value="Genomic_DNA"/>
</dbReference>
<dbReference type="AlphaFoldDB" id="A0A5B7I747"/>
<evidence type="ECO:0000313" key="2">
    <source>
        <dbReference type="EMBL" id="MPC76644.1"/>
    </source>
</evidence>
<protein>
    <submittedName>
        <fullName evidence="2">Uncharacterized protein</fullName>
    </submittedName>
</protein>
<name>A0A5B7I747_PORTR</name>
<organism evidence="2 3">
    <name type="scientific">Portunus trituberculatus</name>
    <name type="common">Swimming crab</name>
    <name type="synonym">Neptunus trituberculatus</name>
    <dbReference type="NCBI Taxonomy" id="210409"/>
    <lineage>
        <taxon>Eukaryota</taxon>
        <taxon>Metazoa</taxon>
        <taxon>Ecdysozoa</taxon>
        <taxon>Arthropoda</taxon>
        <taxon>Crustacea</taxon>
        <taxon>Multicrustacea</taxon>
        <taxon>Malacostraca</taxon>
        <taxon>Eumalacostraca</taxon>
        <taxon>Eucarida</taxon>
        <taxon>Decapoda</taxon>
        <taxon>Pleocyemata</taxon>
        <taxon>Brachyura</taxon>
        <taxon>Eubrachyura</taxon>
        <taxon>Portunoidea</taxon>
        <taxon>Portunidae</taxon>
        <taxon>Portuninae</taxon>
        <taxon>Portunus</taxon>
    </lineage>
</organism>
<keyword evidence="3" id="KW-1185">Reference proteome</keyword>
<feature type="region of interest" description="Disordered" evidence="1">
    <location>
        <begin position="45"/>
        <end position="64"/>
    </location>
</feature>